<proteinExistence type="predicted"/>
<protein>
    <submittedName>
        <fullName evidence="1">Uncharacterized protein</fullName>
    </submittedName>
</protein>
<dbReference type="OrthoDB" id="3475539at2"/>
<keyword evidence="2" id="KW-1185">Reference proteome</keyword>
<gene>
    <name evidence="1" type="ORF">A4R43_23025</name>
</gene>
<organism evidence="1 2">
    <name type="scientific">Amycolatopsis albispora</name>
    <dbReference type="NCBI Taxonomy" id="1804986"/>
    <lineage>
        <taxon>Bacteria</taxon>
        <taxon>Bacillati</taxon>
        <taxon>Actinomycetota</taxon>
        <taxon>Actinomycetes</taxon>
        <taxon>Pseudonocardiales</taxon>
        <taxon>Pseudonocardiaceae</taxon>
        <taxon>Amycolatopsis</taxon>
    </lineage>
</organism>
<accession>A0A344LAE0</accession>
<evidence type="ECO:0000313" key="1">
    <source>
        <dbReference type="EMBL" id="AXB45014.1"/>
    </source>
</evidence>
<evidence type="ECO:0000313" key="2">
    <source>
        <dbReference type="Proteomes" id="UP000250434"/>
    </source>
</evidence>
<dbReference type="KEGG" id="aab:A4R43_23025"/>
<reference evidence="1 2" key="1">
    <citation type="submission" date="2016-04" db="EMBL/GenBank/DDBJ databases">
        <title>Complete genome sequence and analysis of deep-sea sediment isolate, Amycolatopsis sp. WP1.</title>
        <authorList>
            <person name="Wang H."/>
            <person name="Chen S."/>
            <person name="Wu Q."/>
        </authorList>
    </citation>
    <scope>NUCLEOTIDE SEQUENCE [LARGE SCALE GENOMIC DNA]</scope>
    <source>
        <strain evidence="1 2">WP1</strain>
    </source>
</reference>
<name>A0A344LAE0_9PSEU</name>
<dbReference type="AlphaFoldDB" id="A0A344LAE0"/>
<sequence length="122" mass="13491">MRAVGCVFEVGGETVWSPASRVGETYLALAEGLAGLVGVPTGFTAMAADFHEVDIVRFQAFTEHVFREYFRSGHELRRMMVDGVLRPSVVMLTRGGARIEPETEEQRVYLAEAEKLSGRMPV</sequence>
<dbReference type="Proteomes" id="UP000250434">
    <property type="component" value="Chromosome"/>
</dbReference>
<dbReference type="Pfam" id="PF19564">
    <property type="entry name" value="DUF6086"/>
    <property type="match status" value="1"/>
</dbReference>
<dbReference type="EMBL" id="CP015163">
    <property type="protein sequence ID" value="AXB45014.1"/>
    <property type="molecule type" value="Genomic_DNA"/>
</dbReference>
<dbReference type="InterPro" id="IPR045732">
    <property type="entry name" value="DUF6086"/>
</dbReference>